<reference evidence="1 2" key="1">
    <citation type="submission" date="2019-03" db="EMBL/GenBank/DDBJ databases">
        <title>Deep-cultivation of Planctomycetes and their phenomic and genomic characterization uncovers novel biology.</title>
        <authorList>
            <person name="Wiegand S."/>
            <person name="Jogler M."/>
            <person name="Boedeker C."/>
            <person name="Pinto D."/>
            <person name="Vollmers J."/>
            <person name="Rivas-Marin E."/>
            <person name="Kohn T."/>
            <person name="Peeters S.H."/>
            <person name="Heuer A."/>
            <person name="Rast P."/>
            <person name="Oberbeckmann S."/>
            <person name="Bunk B."/>
            <person name="Jeske O."/>
            <person name="Meyerdierks A."/>
            <person name="Storesund J.E."/>
            <person name="Kallscheuer N."/>
            <person name="Luecker S."/>
            <person name="Lage O.M."/>
            <person name="Pohl T."/>
            <person name="Merkel B.J."/>
            <person name="Hornburger P."/>
            <person name="Mueller R.-W."/>
            <person name="Bruemmer F."/>
            <person name="Labrenz M."/>
            <person name="Spormann A.M."/>
            <person name="Op den Camp H."/>
            <person name="Overmann J."/>
            <person name="Amann R."/>
            <person name="Jetten M.S.M."/>
            <person name="Mascher T."/>
            <person name="Medema M.H."/>
            <person name="Devos D.P."/>
            <person name="Kaster A.-K."/>
            <person name="Ovreas L."/>
            <person name="Rohde M."/>
            <person name="Galperin M.Y."/>
            <person name="Jogler C."/>
        </authorList>
    </citation>
    <scope>NUCLEOTIDE SEQUENCE [LARGE SCALE GENOMIC DNA]</scope>
    <source>
        <strain evidence="1 2">V144</strain>
    </source>
</reference>
<sequence length="219" mass="26038">MTNSAPARHRRPALARTRQGWCMPQPVRRFGGKLMEQQLWCWGRDIEHPDENLLMGFGFERHRDCSTDDRSTCYRLDQDQLHVSLWGFGMFFGRRDLGGLYLNRFDFCPKWAPVESLSLAIHWPDELPVFTRPRGRPQWQRARELWKSCLLWIAKYETWVRSTVGLAYRRECVDDWLRPFVRAEKMAAAWRFLGRQGWEHQNQPLSLALKPFTISAEKQ</sequence>
<dbReference type="EMBL" id="CP037920">
    <property type="protein sequence ID" value="QDU00009.1"/>
    <property type="molecule type" value="Genomic_DNA"/>
</dbReference>
<gene>
    <name evidence="1" type="ORF">V144x_55220</name>
</gene>
<name>A0A517W435_9PLAN</name>
<protein>
    <submittedName>
        <fullName evidence="1">Uncharacterized protein</fullName>
    </submittedName>
</protein>
<dbReference type="Proteomes" id="UP000318704">
    <property type="component" value="Chromosome"/>
</dbReference>
<dbReference type="AlphaFoldDB" id="A0A517W435"/>
<dbReference type="KEGG" id="gaw:V144x_55220"/>
<proteinExistence type="predicted"/>
<evidence type="ECO:0000313" key="2">
    <source>
        <dbReference type="Proteomes" id="UP000318704"/>
    </source>
</evidence>
<organism evidence="1 2">
    <name type="scientific">Gimesia aquarii</name>
    <dbReference type="NCBI Taxonomy" id="2527964"/>
    <lineage>
        <taxon>Bacteria</taxon>
        <taxon>Pseudomonadati</taxon>
        <taxon>Planctomycetota</taxon>
        <taxon>Planctomycetia</taxon>
        <taxon>Planctomycetales</taxon>
        <taxon>Planctomycetaceae</taxon>
        <taxon>Gimesia</taxon>
    </lineage>
</organism>
<evidence type="ECO:0000313" key="1">
    <source>
        <dbReference type="EMBL" id="QDU00009.1"/>
    </source>
</evidence>
<accession>A0A517W435</accession>